<evidence type="ECO:0000256" key="1">
    <source>
        <dbReference type="ARBA" id="ARBA00004479"/>
    </source>
</evidence>
<dbReference type="Proteomes" id="UP001142489">
    <property type="component" value="Unassembled WGS sequence"/>
</dbReference>
<dbReference type="InterPro" id="IPR050504">
    <property type="entry name" value="IgSF_BTN/MOG"/>
</dbReference>
<dbReference type="Gene3D" id="2.60.40.10">
    <property type="entry name" value="Immunoglobulins"/>
    <property type="match status" value="2"/>
</dbReference>
<dbReference type="InterPro" id="IPR013320">
    <property type="entry name" value="ConA-like_dom_sf"/>
</dbReference>
<evidence type="ECO:0000256" key="6">
    <source>
        <dbReference type="ARBA" id="ARBA00023319"/>
    </source>
</evidence>
<dbReference type="EMBL" id="JAPFRF010000012">
    <property type="protein sequence ID" value="KAJ7313828.1"/>
    <property type="molecule type" value="Genomic_DNA"/>
</dbReference>
<dbReference type="GO" id="GO:0009897">
    <property type="term" value="C:external side of plasma membrane"/>
    <property type="evidence" value="ECO:0007669"/>
    <property type="project" value="TreeGrafter"/>
</dbReference>
<dbReference type="OrthoDB" id="9049620at2759"/>
<evidence type="ECO:0000259" key="9">
    <source>
        <dbReference type="PROSITE" id="PS50835"/>
    </source>
</evidence>
<keyword evidence="4 7" id="KW-1133">Transmembrane helix</keyword>
<dbReference type="GO" id="GO:0005102">
    <property type="term" value="F:signaling receptor binding"/>
    <property type="evidence" value="ECO:0007669"/>
    <property type="project" value="TreeGrafter"/>
</dbReference>
<dbReference type="PROSITE" id="PS50835">
    <property type="entry name" value="IG_LIKE"/>
    <property type="match status" value="1"/>
</dbReference>
<evidence type="ECO:0000256" key="7">
    <source>
        <dbReference type="SAM" id="Phobius"/>
    </source>
</evidence>
<evidence type="ECO:0000256" key="2">
    <source>
        <dbReference type="ARBA" id="ARBA00022692"/>
    </source>
</evidence>
<evidence type="ECO:0000313" key="11">
    <source>
        <dbReference type="Proteomes" id="UP001142489"/>
    </source>
</evidence>
<accession>A0A9Q1AVP4</accession>
<keyword evidence="11" id="KW-1185">Reference proteome</keyword>
<organism evidence="10 11">
    <name type="scientific">Phrynocephalus forsythii</name>
    <dbReference type="NCBI Taxonomy" id="171643"/>
    <lineage>
        <taxon>Eukaryota</taxon>
        <taxon>Metazoa</taxon>
        <taxon>Chordata</taxon>
        <taxon>Craniata</taxon>
        <taxon>Vertebrata</taxon>
        <taxon>Euteleostomi</taxon>
        <taxon>Lepidosauria</taxon>
        <taxon>Squamata</taxon>
        <taxon>Bifurcata</taxon>
        <taxon>Unidentata</taxon>
        <taxon>Episquamata</taxon>
        <taxon>Toxicofera</taxon>
        <taxon>Iguania</taxon>
        <taxon>Acrodonta</taxon>
        <taxon>Agamidae</taxon>
        <taxon>Agaminae</taxon>
        <taxon>Phrynocephalus</taxon>
    </lineage>
</organism>
<protein>
    <submittedName>
        <fullName evidence="10">Uncharacterized protein</fullName>
    </submittedName>
</protein>
<dbReference type="PANTHER" id="PTHR24100">
    <property type="entry name" value="BUTYROPHILIN"/>
    <property type="match status" value="1"/>
</dbReference>
<dbReference type="InterPro" id="IPR003877">
    <property type="entry name" value="SPRY_dom"/>
</dbReference>
<dbReference type="PANTHER" id="PTHR24100:SF130">
    <property type="entry name" value="BUTYROPHILIN-LIKE PROTEIN 9"/>
    <property type="match status" value="1"/>
</dbReference>
<feature type="transmembrane region" description="Helical" evidence="7">
    <location>
        <begin position="193"/>
        <end position="216"/>
    </location>
</feature>
<dbReference type="SUPFAM" id="SSF48726">
    <property type="entry name" value="Immunoglobulin"/>
    <property type="match status" value="2"/>
</dbReference>
<dbReference type="PROSITE" id="PS50188">
    <property type="entry name" value="B302_SPRY"/>
    <property type="match status" value="1"/>
</dbReference>
<keyword evidence="5 7" id="KW-0472">Membrane</keyword>
<dbReference type="SUPFAM" id="SSF49899">
    <property type="entry name" value="Concanavalin A-like lectins/glucanases"/>
    <property type="match status" value="1"/>
</dbReference>
<dbReference type="InterPro" id="IPR013783">
    <property type="entry name" value="Ig-like_fold"/>
</dbReference>
<feature type="domain" description="B30.2/SPRY" evidence="8">
    <location>
        <begin position="232"/>
        <end position="427"/>
    </location>
</feature>
<sequence>MPDLTWGTTTKHASSMEKISSSHVSVYQFTALTGQEILGQDYQGRATMMRNGLASGNVSLILKKVQVADEGTYSCIVKSIDWIADTQTFLYVAAVGKVSIEILGPEDNGIKLACRATGWFPKPELHCLANEKQISHQSESKQDQKQLYTVSSSLTVLEDASEIICLVHESRLQMEQNFTISLSKNIFPRTSPWLPAFWIVFILACFSFGAAAYLMCKGIVKVMQKHPITYNHITRLYNLIKERKARSYMVPVQLDPQCYHTERATFEDQRNGSKDVHPQQLSPEGAAIMVGTEGFEEGRQYWEVRVDDKLDWELGVLTEDSRDKVKKGKGGALQEDQHWSLRRSNENYQPEEANNKIQGFTNKPQVIGVYLDRKNTLEPTVSFYHVQGSEAIVTIPVNPSGKLYPFVSSLHLDGGDTGKFLTICQDKDWDFPERISKQGFEMVKS</sequence>
<evidence type="ECO:0000256" key="5">
    <source>
        <dbReference type="ARBA" id="ARBA00023136"/>
    </source>
</evidence>
<evidence type="ECO:0000256" key="3">
    <source>
        <dbReference type="ARBA" id="ARBA00022729"/>
    </source>
</evidence>
<dbReference type="InterPro" id="IPR053896">
    <property type="entry name" value="BTN3A2-like_Ig-C"/>
</dbReference>
<dbReference type="InterPro" id="IPR007110">
    <property type="entry name" value="Ig-like_dom"/>
</dbReference>
<dbReference type="Gene3D" id="2.60.120.920">
    <property type="match status" value="1"/>
</dbReference>
<gene>
    <name evidence="10" type="ORF">JRQ81_005565</name>
</gene>
<feature type="domain" description="Ig-like" evidence="9">
    <location>
        <begin position="106"/>
        <end position="181"/>
    </location>
</feature>
<evidence type="ECO:0000259" key="8">
    <source>
        <dbReference type="PROSITE" id="PS50188"/>
    </source>
</evidence>
<name>A0A9Q1AVP4_9SAUR</name>
<dbReference type="Pfam" id="PF00622">
    <property type="entry name" value="SPRY"/>
    <property type="match status" value="1"/>
</dbReference>
<dbReference type="GO" id="GO:0050852">
    <property type="term" value="P:T cell receptor signaling pathway"/>
    <property type="evidence" value="ECO:0007669"/>
    <property type="project" value="TreeGrafter"/>
</dbReference>
<dbReference type="InterPro" id="IPR001870">
    <property type="entry name" value="B30.2/SPRY"/>
</dbReference>
<proteinExistence type="predicted"/>
<reference evidence="10" key="1">
    <citation type="journal article" date="2023" name="DNA Res.">
        <title>Chromosome-level genome assembly of Phrynocephalus forsythii using third-generation DNA sequencing and Hi-C analysis.</title>
        <authorList>
            <person name="Qi Y."/>
            <person name="Zhao W."/>
            <person name="Zhao Y."/>
            <person name="Niu C."/>
            <person name="Cao S."/>
            <person name="Zhang Y."/>
        </authorList>
    </citation>
    <scope>NUCLEOTIDE SEQUENCE</scope>
    <source>
        <tissue evidence="10">Muscle</tissue>
    </source>
</reference>
<dbReference type="GO" id="GO:0001817">
    <property type="term" value="P:regulation of cytokine production"/>
    <property type="evidence" value="ECO:0007669"/>
    <property type="project" value="TreeGrafter"/>
</dbReference>
<comment type="caution">
    <text evidence="10">The sequence shown here is derived from an EMBL/GenBank/DDBJ whole genome shotgun (WGS) entry which is preliminary data.</text>
</comment>
<evidence type="ECO:0000256" key="4">
    <source>
        <dbReference type="ARBA" id="ARBA00022989"/>
    </source>
</evidence>
<keyword evidence="6" id="KW-0393">Immunoglobulin domain</keyword>
<comment type="subcellular location">
    <subcellularLocation>
        <location evidence="1">Membrane</location>
        <topology evidence="1">Single-pass type I membrane protein</topology>
    </subcellularLocation>
</comment>
<keyword evidence="2 7" id="KW-0812">Transmembrane</keyword>
<dbReference type="SMART" id="SM00449">
    <property type="entry name" value="SPRY"/>
    <property type="match status" value="1"/>
</dbReference>
<dbReference type="Pfam" id="PF22705">
    <property type="entry name" value="C2-set_3"/>
    <property type="match status" value="1"/>
</dbReference>
<dbReference type="FunFam" id="2.60.40.10:FF:000088">
    <property type="entry name" value="Butyrophilin subfamily 1 member A1"/>
    <property type="match status" value="1"/>
</dbReference>
<dbReference type="AlphaFoldDB" id="A0A9Q1AVP4"/>
<dbReference type="InterPro" id="IPR036179">
    <property type="entry name" value="Ig-like_dom_sf"/>
</dbReference>
<evidence type="ECO:0000313" key="10">
    <source>
        <dbReference type="EMBL" id="KAJ7313828.1"/>
    </source>
</evidence>
<keyword evidence="3" id="KW-0732">Signal</keyword>
<dbReference type="InterPro" id="IPR043136">
    <property type="entry name" value="B30.2/SPRY_sf"/>
</dbReference>